<evidence type="ECO:0000256" key="11">
    <source>
        <dbReference type="ARBA" id="ARBA00031731"/>
    </source>
</evidence>
<dbReference type="Pfam" id="PF11789">
    <property type="entry name" value="zf-Nse"/>
    <property type="match status" value="1"/>
</dbReference>
<dbReference type="GO" id="GO:0008270">
    <property type="term" value="F:zinc ion binding"/>
    <property type="evidence" value="ECO:0007669"/>
    <property type="project" value="UniProtKB-KW"/>
</dbReference>
<dbReference type="InterPro" id="IPR004181">
    <property type="entry name" value="Znf_MIZ"/>
</dbReference>
<proteinExistence type="inferred from homology"/>
<feature type="domain" description="SP-RING-type" evidence="14">
    <location>
        <begin position="117"/>
        <end position="200"/>
    </location>
</feature>
<reference evidence="15 16" key="1">
    <citation type="submission" date="2020-04" db="EMBL/GenBank/DDBJ databases">
        <authorList>
            <person name="Wallbank WR R."/>
            <person name="Pardo Diaz C."/>
            <person name="Kozak K."/>
            <person name="Martin S."/>
            <person name="Jiggins C."/>
            <person name="Moest M."/>
            <person name="Warren A I."/>
            <person name="Byers J.R.P. K."/>
            <person name="Montejo-Kovacevich G."/>
            <person name="Yen C E."/>
        </authorList>
    </citation>
    <scope>NUCLEOTIDE SEQUENCE [LARGE SCALE GENOMIC DNA]</scope>
</reference>
<evidence type="ECO:0000256" key="9">
    <source>
        <dbReference type="ARBA" id="ARBA00022833"/>
    </source>
</evidence>
<keyword evidence="9" id="KW-0862">Zinc</keyword>
<dbReference type="Gene3D" id="3.30.40.10">
    <property type="entry name" value="Zinc/RING finger domain, C3HC4 (zinc finger)"/>
    <property type="match status" value="1"/>
</dbReference>
<dbReference type="GO" id="GO:0005634">
    <property type="term" value="C:nucleus"/>
    <property type="evidence" value="ECO:0007669"/>
    <property type="project" value="UniProtKB-SubCell"/>
</dbReference>
<dbReference type="SUPFAM" id="SSF57850">
    <property type="entry name" value="RING/U-box"/>
    <property type="match status" value="1"/>
</dbReference>
<keyword evidence="7 13" id="KW-0863">Zinc-finger</keyword>
<protein>
    <recommendedName>
        <fullName evidence="4">E3 SUMO-protein ligase NSE2</fullName>
    </recommendedName>
    <alternativeName>
        <fullName evidence="11">E3 SUMO-protein transferase NSE2</fullName>
    </alternativeName>
    <alternativeName>
        <fullName evidence="12">Non-structural maintenance of chromosomes element 2 homolog</fullName>
    </alternativeName>
</protein>
<evidence type="ECO:0000313" key="15">
    <source>
        <dbReference type="EMBL" id="CAB3227987.1"/>
    </source>
</evidence>
<comment type="similarity">
    <text evidence="3">Belongs to the NSE2 family.</text>
</comment>
<keyword evidence="5" id="KW-0808">Transferase</keyword>
<dbReference type="InterPro" id="IPR026846">
    <property type="entry name" value="Nse2(Mms21)"/>
</dbReference>
<evidence type="ECO:0000259" key="14">
    <source>
        <dbReference type="PROSITE" id="PS51044"/>
    </source>
</evidence>
<dbReference type="GO" id="GO:0061665">
    <property type="term" value="F:SUMO ligase activity"/>
    <property type="evidence" value="ECO:0007669"/>
    <property type="project" value="TreeGrafter"/>
</dbReference>
<dbReference type="PANTHER" id="PTHR21330:SF1">
    <property type="entry name" value="E3 SUMO-PROTEIN LIGASE NSE2"/>
    <property type="match status" value="1"/>
</dbReference>
<dbReference type="GO" id="GO:0030915">
    <property type="term" value="C:Smc5-Smc6 complex"/>
    <property type="evidence" value="ECO:0007669"/>
    <property type="project" value="InterPro"/>
</dbReference>
<evidence type="ECO:0000256" key="6">
    <source>
        <dbReference type="ARBA" id="ARBA00022723"/>
    </source>
</evidence>
<evidence type="ECO:0000256" key="1">
    <source>
        <dbReference type="ARBA" id="ARBA00004123"/>
    </source>
</evidence>
<dbReference type="AlphaFoldDB" id="A0A8S0Z540"/>
<dbReference type="PANTHER" id="PTHR21330">
    <property type="entry name" value="E3 SUMO-PROTEIN LIGASE NSE2"/>
    <property type="match status" value="1"/>
</dbReference>
<evidence type="ECO:0000256" key="10">
    <source>
        <dbReference type="ARBA" id="ARBA00023242"/>
    </source>
</evidence>
<gene>
    <name evidence="15" type="ORF">APLA_LOCUS3282</name>
</gene>
<dbReference type="InterPro" id="IPR013083">
    <property type="entry name" value="Znf_RING/FYVE/PHD"/>
</dbReference>
<evidence type="ECO:0000256" key="8">
    <source>
        <dbReference type="ARBA" id="ARBA00022786"/>
    </source>
</evidence>
<comment type="subcellular location">
    <subcellularLocation>
        <location evidence="1">Nucleus</location>
    </subcellularLocation>
</comment>
<keyword evidence="6" id="KW-0479">Metal-binding</keyword>
<organism evidence="15 16">
    <name type="scientific">Arctia plantaginis</name>
    <name type="common">Wood tiger moth</name>
    <name type="synonym">Phalaena plantaginis</name>
    <dbReference type="NCBI Taxonomy" id="874455"/>
    <lineage>
        <taxon>Eukaryota</taxon>
        <taxon>Metazoa</taxon>
        <taxon>Ecdysozoa</taxon>
        <taxon>Arthropoda</taxon>
        <taxon>Hexapoda</taxon>
        <taxon>Insecta</taxon>
        <taxon>Pterygota</taxon>
        <taxon>Neoptera</taxon>
        <taxon>Endopterygota</taxon>
        <taxon>Lepidoptera</taxon>
        <taxon>Glossata</taxon>
        <taxon>Ditrysia</taxon>
        <taxon>Noctuoidea</taxon>
        <taxon>Erebidae</taxon>
        <taxon>Arctiinae</taxon>
        <taxon>Arctia</taxon>
    </lineage>
</organism>
<comment type="pathway">
    <text evidence="2">Protein modification; protein sumoylation.</text>
</comment>
<keyword evidence="8" id="KW-0833">Ubl conjugation pathway</keyword>
<evidence type="ECO:0000256" key="5">
    <source>
        <dbReference type="ARBA" id="ARBA00022679"/>
    </source>
</evidence>
<evidence type="ECO:0000256" key="3">
    <source>
        <dbReference type="ARBA" id="ARBA00008212"/>
    </source>
</evidence>
<dbReference type="GO" id="GO:0000724">
    <property type="term" value="P:double-strand break repair via homologous recombination"/>
    <property type="evidence" value="ECO:0007669"/>
    <property type="project" value="InterPro"/>
</dbReference>
<evidence type="ECO:0000313" key="16">
    <source>
        <dbReference type="Proteomes" id="UP000494256"/>
    </source>
</evidence>
<evidence type="ECO:0000256" key="13">
    <source>
        <dbReference type="PROSITE-ProRule" id="PRU00452"/>
    </source>
</evidence>
<keyword evidence="10" id="KW-0539">Nucleus</keyword>
<accession>A0A8S0Z540</accession>
<name>A0A8S0Z540_ARCPL</name>
<dbReference type="EMBL" id="CADEBD010000280">
    <property type="protein sequence ID" value="CAB3227987.1"/>
    <property type="molecule type" value="Genomic_DNA"/>
</dbReference>
<dbReference type="GO" id="GO:0016925">
    <property type="term" value="P:protein sumoylation"/>
    <property type="evidence" value="ECO:0007669"/>
    <property type="project" value="TreeGrafter"/>
</dbReference>
<evidence type="ECO:0000256" key="7">
    <source>
        <dbReference type="ARBA" id="ARBA00022771"/>
    </source>
</evidence>
<dbReference type="CDD" id="cd16651">
    <property type="entry name" value="SPL-RING_NSE2"/>
    <property type="match status" value="1"/>
</dbReference>
<comment type="caution">
    <text evidence="15">The sequence shown here is derived from an EMBL/GenBank/DDBJ whole genome shotgun (WGS) entry which is preliminary data.</text>
</comment>
<dbReference type="Proteomes" id="UP000494256">
    <property type="component" value="Unassembled WGS sequence"/>
</dbReference>
<sequence>MADTDLADLRKQCITSLYLCTDNVSKYLDSEKEAEFNKLRTCVQQYCTLEAQQEVAIEAMEKAKRETDATNIATLEERFKSHLSNLAGKRLRVDNHPYMIEFNKRYEKGQRLSNNLDESDLAITESQEQYIDPITKRPLTDPVKNTVCGHTYEKDAIMNLIQSKHKTKCPVAGCNNRGPILPQHLISDDELKFRMRITNQKCSTMIQERSIMDLDDTMN</sequence>
<evidence type="ECO:0000256" key="12">
    <source>
        <dbReference type="ARBA" id="ARBA00032533"/>
    </source>
</evidence>
<evidence type="ECO:0000256" key="2">
    <source>
        <dbReference type="ARBA" id="ARBA00004718"/>
    </source>
</evidence>
<dbReference type="PROSITE" id="PS51044">
    <property type="entry name" value="ZF_SP_RING"/>
    <property type="match status" value="1"/>
</dbReference>
<evidence type="ECO:0000256" key="4">
    <source>
        <dbReference type="ARBA" id="ARBA00020923"/>
    </source>
</evidence>